<comment type="similarity">
    <text evidence="2 7">Belongs to the DedA family.</text>
</comment>
<name>A0A1H1LBI8_BRESA</name>
<dbReference type="PANTHER" id="PTHR30353:SF0">
    <property type="entry name" value="TRANSMEMBRANE PROTEIN"/>
    <property type="match status" value="1"/>
</dbReference>
<evidence type="ECO:0000256" key="3">
    <source>
        <dbReference type="ARBA" id="ARBA00022475"/>
    </source>
</evidence>
<gene>
    <name evidence="10" type="ORF">SAMN04489751_0197</name>
</gene>
<keyword evidence="4 7" id="KW-0812">Transmembrane</keyword>
<evidence type="ECO:0000256" key="4">
    <source>
        <dbReference type="ARBA" id="ARBA00022692"/>
    </source>
</evidence>
<dbReference type="EMBL" id="LT629739">
    <property type="protein sequence ID" value="SDR71787.1"/>
    <property type="molecule type" value="Genomic_DNA"/>
</dbReference>
<evidence type="ECO:0000259" key="9">
    <source>
        <dbReference type="Pfam" id="PF09335"/>
    </source>
</evidence>
<feature type="transmembrane region" description="Helical" evidence="7">
    <location>
        <begin position="169"/>
        <end position="190"/>
    </location>
</feature>
<evidence type="ECO:0000256" key="5">
    <source>
        <dbReference type="ARBA" id="ARBA00022989"/>
    </source>
</evidence>
<dbReference type="Proteomes" id="UP000199700">
    <property type="component" value="Chromosome"/>
</dbReference>
<feature type="transmembrane region" description="Helical" evidence="7">
    <location>
        <begin position="55"/>
        <end position="75"/>
    </location>
</feature>
<feature type="region of interest" description="Disordered" evidence="8">
    <location>
        <begin position="197"/>
        <end position="221"/>
    </location>
</feature>
<dbReference type="Pfam" id="PF09335">
    <property type="entry name" value="VTT_dom"/>
    <property type="match status" value="1"/>
</dbReference>
<protein>
    <submittedName>
        <fullName evidence="10">Membrane protein DedA, SNARE-associated domain</fullName>
    </submittedName>
</protein>
<accession>A0A1H1LBI8</accession>
<dbReference type="STRING" id="629680.SAMN04489751_0197"/>
<feature type="transmembrane region" description="Helical" evidence="7">
    <location>
        <begin position="16"/>
        <end position="35"/>
    </location>
</feature>
<keyword evidence="11" id="KW-1185">Reference proteome</keyword>
<evidence type="ECO:0000256" key="6">
    <source>
        <dbReference type="ARBA" id="ARBA00023136"/>
    </source>
</evidence>
<dbReference type="PANTHER" id="PTHR30353">
    <property type="entry name" value="INNER MEMBRANE PROTEIN DEDA-RELATED"/>
    <property type="match status" value="1"/>
</dbReference>
<feature type="transmembrane region" description="Helical" evidence="7">
    <location>
        <begin position="139"/>
        <end position="163"/>
    </location>
</feature>
<proteinExistence type="inferred from homology"/>
<evidence type="ECO:0000313" key="11">
    <source>
        <dbReference type="Proteomes" id="UP000199700"/>
    </source>
</evidence>
<keyword evidence="5 7" id="KW-1133">Transmembrane helix</keyword>
<dbReference type="InterPro" id="IPR032818">
    <property type="entry name" value="DedA-like"/>
</dbReference>
<sequence length="221" mass="23110">MDLALDILRTSVESPWVYLFVFAIAGFDSLVPIVPAETIVISAATYAAAGTPNPVGLVLAAAVGALAGDVAAYLVGRGGGSLVLRWARHPRVHGLIDRTEAMFARRGGAALIAGRFVPGGRTATTVTAGMVRYPRLRFLAFDAAGCLTWALYSTGVGLLGGVIFDDQPLFAVGLGIGIALMITGVAEITGRVLARRRTRKDTDPAAHRGSRHWTGQTVDVA</sequence>
<evidence type="ECO:0000256" key="1">
    <source>
        <dbReference type="ARBA" id="ARBA00004651"/>
    </source>
</evidence>
<feature type="domain" description="VTT" evidence="9">
    <location>
        <begin position="35"/>
        <end position="157"/>
    </location>
</feature>
<evidence type="ECO:0000256" key="8">
    <source>
        <dbReference type="SAM" id="MobiDB-lite"/>
    </source>
</evidence>
<dbReference type="InterPro" id="IPR032816">
    <property type="entry name" value="VTT_dom"/>
</dbReference>
<evidence type="ECO:0000256" key="2">
    <source>
        <dbReference type="ARBA" id="ARBA00010792"/>
    </source>
</evidence>
<dbReference type="RefSeq" id="WP_157691293.1">
    <property type="nucleotide sequence ID" value="NZ_LT629739.1"/>
</dbReference>
<evidence type="ECO:0000256" key="7">
    <source>
        <dbReference type="RuleBase" id="RU367016"/>
    </source>
</evidence>
<evidence type="ECO:0000313" key="10">
    <source>
        <dbReference type="EMBL" id="SDR71787.1"/>
    </source>
</evidence>
<dbReference type="GO" id="GO:0005886">
    <property type="term" value="C:plasma membrane"/>
    <property type="evidence" value="ECO:0007669"/>
    <property type="project" value="UniProtKB-SubCell"/>
</dbReference>
<keyword evidence="3 7" id="KW-1003">Cell membrane</keyword>
<dbReference type="OrthoDB" id="9813426at2"/>
<dbReference type="AlphaFoldDB" id="A0A1H1LBI8"/>
<reference evidence="10" key="1">
    <citation type="submission" date="2016-10" db="EMBL/GenBank/DDBJ databases">
        <authorList>
            <person name="Varghese N."/>
            <person name="Submissions S."/>
        </authorList>
    </citation>
    <scope>NUCLEOTIDE SEQUENCE [LARGE SCALE GENOMIC DNA]</scope>
    <source>
        <strain evidence="10">DSM 22082</strain>
    </source>
</reference>
<comment type="subcellular location">
    <subcellularLocation>
        <location evidence="1 7">Cell membrane</location>
        <topology evidence="1 7">Multi-pass membrane protein</topology>
    </subcellularLocation>
</comment>
<keyword evidence="6 7" id="KW-0472">Membrane</keyword>
<organism evidence="10 11">
    <name type="scientific">Brevibacterium sandarakinum</name>
    <dbReference type="NCBI Taxonomy" id="629680"/>
    <lineage>
        <taxon>Bacteria</taxon>
        <taxon>Bacillati</taxon>
        <taxon>Actinomycetota</taxon>
        <taxon>Actinomycetes</taxon>
        <taxon>Micrococcales</taxon>
        <taxon>Brevibacteriaceae</taxon>
        <taxon>Brevibacterium</taxon>
    </lineage>
</organism>